<dbReference type="EMBL" id="BROQ01000075">
    <property type="protein sequence ID" value="GKZ23913.1"/>
    <property type="molecule type" value="Genomic_DNA"/>
</dbReference>
<organism evidence="1 2">
    <name type="scientific">Aspergillus brasiliensis</name>
    <dbReference type="NCBI Taxonomy" id="319629"/>
    <lineage>
        <taxon>Eukaryota</taxon>
        <taxon>Fungi</taxon>
        <taxon>Dikarya</taxon>
        <taxon>Ascomycota</taxon>
        <taxon>Pezizomycotina</taxon>
        <taxon>Eurotiomycetes</taxon>
        <taxon>Eurotiomycetidae</taxon>
        <taxon>Eurotiales</taxon>
        <taxon>Aspergillaceae</taxon>
        <taxon>Aspergillus</taxon>
        <taxon>Aspergillus subgen. Circumdati</taxon>
    </lineage>
</organism>
<dbReference type="Pfam" id="PF00657">
    <property type="entry name" value="Lipase_GDSL"/>
    <property type="match status" value="1"/>
</dbReference>
<protein>
    <recommendedName>
        <fullName evidence="3">SGNH hydrolase-type esterase domain-containing protein</fullName>
    </recommendedName>
</protein>
<dbReference type="PANTHER" id="PTHR37981">
    <property type="entry name" value="LIPASE 2"/>
    <property type="match status" value="1"/>
</dbReference>
<dbReference type="GO" id="GO:0006629">
    <property type="term" value="P:lipid metabolic process"/>
    <property type="evidence" value="ECO:0007669"/>
    <property type="project" value="TreeGrafter"/>
</dbReference>
<dbReference type="PANTHER" id="PTHR37981:SF1">
    <property type="entry name" value="SGNH HYDROLASE-TYPE ESTERASE DOMAIN-CONTAINING PROTEIN"/>
    <property type="match status" value="1"/>
</dbReference>
<dbReference type="Proteomes" id="UP001143548">
    <property type="component" value="Unassembled WGS sequence"/>
</dbReference>
<evidence type="ECO:0000313" key="1">
    <source>
        <dbReference type="EMBL" id="GKZ23913.1"/>
    </source>
</evidence>
<evidence type="ECO:0008006" key="3">
    <source>
        <dbReference type="Google" id="ProtNLM"/>
    </source>
</evidence>
<sequence length="780" mass="87328">MEESLTPFLRYTEKDRQSDTPAFSLALQGPERLSRTVPYLFHVTLQRVDEVSDYCVFAWYPQTHGFATSNGFILLHRTAQGELHPVKLPEYTTLPQLEHGHFSPYNCHKPGNIQQYYDVIPDRLIPYLQTGERYVLFWPGQQYSSWNWTDKVENSKVVLPGGPFLSFTVEDDENMPIVPTLVSGAQECSPTLIAKIECCPRDQVALQDDVVLATLHVTYVPINGSGSRPFTFNTAGLTVGLWVWRDRWVNLKGFVCGGGWAFVDDPDMQVSPGRDKGFASLRPGETWSEVLRLPLLTDMESNDGGEARVGEGIRCLFEGLQLDWWVWGSREDHLETTVTIPATGSWTVREPGEQPNVFIPAAAPVDLEIRRQAIVKDKFPEHGKSRIEIPHSPQKGPYFSWPSGVIDPRTKEEDERICPLESATKNAESYQHVAAGVYFSRKCGIFIPTPELPAIPAKRDTPACPVFDDYIIWDMDTTVTVTGYVHSGDSFAAGMGTGTTSSDSCRVGSASYGQLVYNSLENTDIPFQNLACSGDKISRLRDKLKRWTNIDKTCVVTITVGGNDVGFADIITHCLLRWQPWSITPSDNYYCARYKQAARDLMTDTSDKGSQAQLSQIYRDILAQADSNQFFNAQTTYCNRVNFRSWGLNPADPYTTLMRSVRQELNDLIEDMNQMIQNAITNANNRRGSTDIAYADVDARFEGHRWCEDGVKEPDATNPSTFFLSGWSDITEEGSIQQGSSDDESDYISSLQGQTTLPLPDRHTCNTTLGANPDPVDVLV</sequence>
<gene>
    <name evidence="1" type="ORF">AbraCBS73388_010512</name>
</gene>
<comment type="caution">
    <text evidence="1">The sequence shown here is derived from an EMBL/GenBank/DDBJ whole genome shotgun (WGS) entry which is preliminary data.</text>
</comment>
<evidence type="ECO:0000313" key="2">
    <source>
        <dbReference type="Proteomes" id="UP001143548"/>
    </source>
</evidence>
<dbReference type="Gene3D" id="3.40.50.1110">
    <property type="entry name" value="SGNH hydrolase"/>
    <property type="match status" value="1"/>
</dbReference>
<accession>A0A9W6DP99</accession>
<proteinExistence type="predicted"/>
<dbReference type="InterPro" id="IPR036514">
    <property type="entry name" value="SGNH_hydro_sf"/>
</dbReference>
<dbReference type="SUPFAM" id="SSF52266">
    <property type="entry name" value="SGNH hydrolase"/>
    <property type="match status" value="1"/>
</dbReference>
<dbReference type="AlphaFoldDB" id="A0A9W6DP99"/>
<dbReference type="InterPro" id="IPR001087">
    <property type="entry name" value="GDSL"/>
</dbReference>
<reference evidence="1" key="1">
    <citation type="submission" date="2022-07" db="EMBL/GenBank/DDBJ databases">
        <title>Taxonomy of Aspergillus series Nigri: significant species reduction supported by multi-species coalescent approaches.</title>
        <authorList>
            <person name="Bian C."/>
            <person name="Kusuya Y."/>
            <person name="Sklenar F."/>
            <person name="D'hooge E."/>
            <person name="Yaguchi T."/>
            <person name="Takahashi H."/>
            <person name="Hubka V."/>
        </authorList>
    </citation>
    <scope>NUCLEOTIDE SEQUENCE</scope>
    <source>
        <strain evidence="1">CBS 733.88</strain>
    </source>
</reference>
<dbReference type="GO" id="GO:0016788">
    <property type="term" value="F:hydrolase activity, acting on ester bonds"/>
    <property type="evidence" value="ECO:0007669"/>
    <property type="project" value="InterPro"/>
</dbReference>
<dbReference type="CDD" id="cd01823">
    <property type="entry name" value="SEST_like"/>
    <property type="match status" value="1"/>
</dbReference>
<name>A0A9W6DP99_9EURO</name>
<dbReference type="InterPro" id="IPR037460">
    <property type="entry name" value="SEST-like"/>
</dbReference>